<protein>
    <recommendedName>
        <fullName evidence="5">Secreted protein</fullName>
    </recommendedName>
</protein>
<sequence length="148" mass="16418">MRIVFSTAILAVSLFASPVFAEGAGTIDSTPEQIRTAQNDLRKVVESKSGKYSYFTDEDRKDILSRQDQVLALIDGKTAIAELSPEDRAALDKALADVRAAVVRAEDNRLICERIKPVGSNRPENKCMTVGQRRKLREHGQSQMSRDP</sequence>
<evidence type="ECO:0000256" key="1">
    <source>
        <dbReference type="SAM" id="MobiDB-lite"/>
    </source>
</evidence>
<feature type="signal peptide" evidence="2">
    <location>
        <begin position="1"/>
        <end position="21"/>
    </location>
</feature>
<evidence type="ECO:0000313" key="4">
    <source>
        <dbReference type="Proteomes" id="UP001499959"/>
    </source>
</evidence>
<evidence type="ECO:0000313" key="3">
    <source>
        <dbReference type="EMBL" id="GAA4786647.1"/>
    </source>
</evidence>
<evidence type="ECO:0000256" key="2">
    <source>
        <dbReference type="SAM" id="SignalP"/>
    </source>
</evidence>
<dbReference type="RefSeq" id="WP_345302149.1">
    <property type="nucleotide sequence ID" value="NZ_BAABJE010000002.1"/>
</dbReference>
<comment type="caution">
    <text evidence="3">The sequence shown here is derived from an EMBL/GenBank/DDBJ whole genome shotgun (WGS) entry which is preliminary data.</text>
</comment>
<keyword evidence="4" id="KW-1185">Reference proteome</keyword>
<feature type="region of interest" description="Disordered" evidence="1">
    <location>
        <begin position="121"/>
        <end position="148"/>
    </location>
</feature>
<feature type="chain" id="PRO_5045831574" description="Secreted protein" evidence="2">
    <location>
        <begin position="22"/>
        <end position="148"/>
    </location>
</feature>
<proteinExistence type="predicted"/>
<name>A0ABP9AXF2_9GAMM</name>
<dbReference type="EMBL" id="BAABJE010000002">
    <property type="protein sequence ID" value="GAA4786647.1"/>
    <property type="molecule type" value="Genomic_DNA"/>
</dbReference>
<dbReference type="Proteomes" id="UP001499959">
    <property type="component" value="Unassembled WGS sequence"/>
</dbReference>
<reference evidence="4" key="1">
    <citation type="journal article" date="2019" name="Int. J. Syst. Evol. Microbiol.">
        <title>The Global Catalogue of Microorganisms (GCM) 10K type strain sequencing project: providing services to taxonomists for standard genome sequencing and annotation.</title>
        <authorList>
            <consortium name="The Broad Institute Genomics Platform"/>
            <consortium name="The Broad Institute Genome Sequencing Center for Infectious Disease"/>
            <person name="Wu L."/>
            <person name="Ma J."/>
        </authorList>
    </citation>
    <scope>NUCLEOTIDE SEQUENCE [LARGE SCALE GENOMIC DNA]</scope>
    <source>
        <strain evidence="4">JCM 18204</strain>
    </source>
</reference>
<accession>A0ABP9AXF2</accession>
<gene>
    <name evidence="3" type="ORF">GCM10023307_09430</name>
</gene>
<keyword evidence="2" id="KW-0732">Signal</keyword>
<evidence type="ECO:0008006" key="5">
    <source>
        <dbReference type="Google" id="ProtNLM"/>
    </source>
</evidence>
<organism evidence="3 4">
    <name type="scientific">Lysobacter hankyongensis</name>
    <dbReference type="NCBI Taxonomy" id="1176535"/>
    <lineage>
        <taxon>Bacteria</taxon>
        <taxon>Pseudomonadati</taxon>
        <taxon>Pseudomonadota</taxon>
        <taxon>Gammaproteobacteria</taxon>
        <taxon>Lysobacterales</taxon>
        <taxon>Lysobacteraceae</taxon>
        <taxon>Lysobacter</taxon>
    </lineage>
</organism>